<feature type="compositionally biased region" description="Polar residues" evidence="3">
    <location>
        <begin position="1470"/>
        <end position="1484"/>
    </location>
</feature>
<comment type="similarity">
    <text evidence="2">Belongs to the comF family.</text>
</comment>
<dbReference type="KEGG" id="cre:CHLRE_17g740050v5"/>
<dbReference type="Pfam" id="PF24605">
    <property type="entry name" value="CEMIP_X"/>
    <property type="match status" value="1"/>
</dbReference>
<gene>
    <name evidence="7" type="ORF">CHLRE_17g740050v5</name>
</gene>
<dbReference type="InterPro" id="IPR055401">
    <property type="entry name" value="CEMIP_beta-hel_dom"/>
</dbReference>
<evidence type="ECO:0008006" key="9">
    <source>
        <dbReference type="Google" id="ProtNLM"/>
    </source>
</evidence>
<feature type="compositionally biased region" description="Polar residues" evidence="3">
    <location>
        <begin position="1226"/>
        <end position="1235"/>
    </location>
</feature>
<protein>
    <recommendedName>
        <fullName evidence="9">G8 domain-containing protein</fullName>
    </recommendedName>
</protein>
<feature type="compositionally biased region" description="Gly residues" evidence="3">
    <location>
        <begin position="1280"/>
        <end position="1293"/>
    </location>
</feature>
<evidence type="ECO:0000256" key="1">
    <source>
        <dbReference type="ARBA" id="ARBA00023180"/>
    </source>
</evidence>
<dbReference type="PROSITE" id="PS51484">
    <property type="entry name" value="G8"/>
    <property type="match status" value="1"/>
</dbReference>
<keyword evidence="4" id="KW-1133">Transmembrane helix</keyword>
<keyword evidence="1" id="KW-0325">Glycoprotein</keyword>
<name>A0A2K3CRP1_CHLRE</name>
<reference evidence="7 8" key="1">
    <citation type="journal article" date="2007" name="Science">
        <title>The Chlamydomonas genome reveals the evolution of key animal and plant functions.</title>
        <authorList>
            <person name="Merchant S.S."/>
            <person name="Prochnik S.E."/>
            <person name="Vallon O."/>
            <person name="Harris E.H."/>
            <person name="Karpowicz S.J."/>
            <person name="Witman G.B."/>
            <person name="Terry A."/>
            <person name="Salamov A."/>
            <person name="Fritz-Laylin L.K."/>
            <person name="Marechal-Drouard L."/>
            <person name="Marshall W.F."/>
            <person name="Qu L.H."/>
            <person name="Nelson D.R."/>
            <person name="Sanderfoot A.A."/>
            <person name="Spalding M.H."/>
            <person name="Kapitonov V.V."/>
            <person name="Ren Q."/>
            <person name="Ferris P."/>
            <person name="Lindquist E."/>
            <person name="Shapiro H."/>
            <person name="Lucas S.M."/>
            <person name="Grimwood J."/>
            <person name="Schmutz J."/>
            <person name="Cardol P."/>
            <person name="Cerutti H."/>
            <person name="Chanfreau G."/>
            <person name="Chen C.L."/>
            <person name="Cognat V."/>
            <person name="Croft M.T."/>
            <person name="Dent R."/>
            <person name="Dutcher S."/>
            <person name="Fernandez E."/>
            <person name="Fukuzawa H."/>
            <person name="Gonzalez-Ballester D."/>
            <person name="Gonzalez-Halphen D."/>
            <person name="Hallmann A."/>
            <person name="Hanikenne M."/>
            <person name="Hippler M."/>
            <person name="Inwood W."/>
            <person name="Jabbari K."/>
            <person name="Kalanon M."/>
            <person name="Kuras R."/>
            <person name="Lefebvre P.A."/>
            <person name="Lemaire S.D."/>
            <person name="Lobanov A.V."/>
            <person name="Lohr M."/>
            <person name="Manuell A."/>
            <person name="Meier I."/>
            <person name="Mets L."/>
            <person name="Mittag M."/>
            <person name="Mittelmeier T."/>
            <person name="Moroney J.V."/>
            <person name="Moseley J."/>
            <person name="Napoli C."/>
            <person name="Nedelcu A.M."/>
            <person name="Niyogi K."/>
            <person name="Novoselov S.V."/>
            <person name="Paulsen I.T."/>
            <person name="Pazour G."/>
            <person name="Purton S."/>
            <person name="Ral J.P."/>
            <person name="Riano-Pachon D.M."/>
            <person name="Riekhof W."/>
            <person name="Rymarquis L."/>
            <person name="Schroda M."/>
            <person name="Stern D."/>
            <person name="Umen J."/>
            <person name="Willows R."/>
            <person name="Wilson N."/>
            <person name="Zimmer S.L."/>
            <person name="Allmer J."/>
            <person name="Balk J."/>
            <person name="Bisova K."/>
            <person name="Chen C.J."/>
            <person name="Elias M."/>
            <person name="Gendler K."/>
            <person name="Hauser C."/>
            <person name="Lamb M.R."/>
            <person name="Ledford H."/>
            <person name="Long J.C."/>
            <person name="Minagawa J."/>
            <person name="Page M.D."/>
            <person name="Pan J."/>
            <person name="Pootakham W."/>
            <person name="Roje S."/>
            <person name="Rose A."/>
            <person name="Stahlberg E."/>
            <person name="Terauchi A.M."/>
            <person name="Yang P."/>
            <person name="Ball S."/>
            <person name="Bowler C."/>
            <person name="Dieckmann C.L."/>
            <person name="Gladyshev V.N."/>
            <person name="Green P."/>
            <person name="Jorgensen R."/>
            <person name="Mayfield S."/>
            <person name="Mueller-Roeber B."/>
            <person name="Rajamani S."/>
            <person name="Sayre R.T."/>
            <person name="Brokstein P."/>
            <person name="Dubchak I."/>
            <person name="Goodstein D."/>
            <person name="Hornick L."/>
            <person name="Huang Y.W."/>
            <person name="Jhaveri J."/>
            <person name="Luo Y."/>
            <person name="Martinez D."/>
            <person name="Ngau W.C."/>
            <person name="Otillar B."/>
            <person name="Poliakov A."/>
            <person name="Porter A."/>
            <person name="Szajkowski L."/>
            <person name="Werner G."/>
            <person name="Zhou K."/>
            <person name="Grigoriev I.V."/>
            <person name="Rokhsar D.S."/>
            <person name="Grossman A.R."/>
        </authorList>
    </citation>
    <scope>NUCLEOTIDE SEQUENCE [LARGE SCALE GENOMIC DNA]</scope>
    <source>
        <strain evidence="8">CC-503</strain>
    </source>
</reference>
<feature type="compositionally biased region" description="Polar residues" evidence="3">
    <location>
        <begin position="1261"/>
        <end position="1271"/>
    </location>
</feature>
<dbReference type="EMBL" id="CM008978">
    <property type="protein sequence ID" value="PNW70946.1"/>
    <property type="molecule type" value="Genomic_DNA"/>
</dbReference>
<organism evidence="7 8">
    <name type="scientific">Chlamydomonas reinhardtii</name>
    <name type="common">Chlamydomonas smithii</name>
    <dbReference type="NCBI Taxonomy" id="3055"/>
    <lineage>
        <taxon>Eukaryota</taxon>
        <taxon>Viridiplantae</taxon>
        <taxon>Chlorophyta</taxon>
        <taxon>core chlorophytes</taxon>
        <taxon>Chlorophyceae</taxon>
        <taxon>CS clade</taxon>
        <taxon>Chlamydomonadales</taxon>
        <taxon>Chlamydomonadaceae</taxon>
        <taxon>Chlamydomonas</taxon>
    </lineage>
</organism>
<evidence type="ECO:0000256" key="4">
    <source>
        <dbReference type="SAM" id="Phobius"/>
    </source>
</evidence>
<dbReference type="Pfam" id="PF24606">
    <property type="entry name" value="CEMIP_beta-hel"/>
    <property type="match status" value="1"/>
</dbReference>
<dbReference type="OrthoDB" id="2016282at2759"/>
<dbReference type="Proteomes" id="UP000006906">
    <property type="component" value="Chromosome 17"/>
</dbReference>
<feature type="region of interest" description="Disordered" evidence="3">
    <location>
        <begin position="1060"/>
        <end position="1310"/>
    </location>
</feature>
<evidence type="ECO:0000313" key="7">
    <source>
        <dbReference type="EMBL" id="PNW70946.1"/>
    </source>
</evidence>
<dbReference type="Pfam" id="PF10162">
    <property type="entry name" value="G8"/>
    <property type="match status" value="1"/>
</dbReference>
<keyword evidence="4" id="KW-0472">Membrane</keyword>
<proteinExistence type="inferred from homology"/>
<keyword evidence="4" id="KW-0812">Transmembrane</keyword>
<dbReference type="PROSITE" id="PS51670">
    <property type="entry name" value="SHKT"/>
    <property type="match status" value="1"/>
</dbReference>
<feature type="compositionally biased region" description="Pro residues" evidence="3">
    <location>
        <begin position="1060"/>
        <end position="1200"/>
    </location>
</feature>
<feature type="domain" description="ShKT" evidence="6">
    <location>
        <begin position="1015"/>
        <end position="1053"/>
    </location>
</feature>
<evidence type="ECO:0000313" key="8">
    <source>
        <dbReference type="Proteomes" id="UP000006906"/>
    </source>
</evidence>
<dbReference type="GeneID" id="5726630"/>
<dbReference type="PANTHER" id="PTHR47687">
    <property type="entry name" value="G8 DOMAIN-CONTAINING PROTEIN DDB_G0288475-RELATED"/>
    <property type="match status" value="1"/>
</dbReference>
<dbReference type="InterPro" id="IPR055400">
    <property type="entry name" value="CEMIP_X"/>
</dbReference>
<feature type="compositionally biased region" description="Low complexity" evidence="3">
    <location>
        <begin position="1237"/>
        <end position="1255"/>
    </location>
</feature>
<feature type="domain" description="G8" evidence="5">
    <location>
        <begin position="1"/>
        <end position="93"/>
    </location>
</feature>
<accession>A0A2K3CRP1</accession>
<evidence type="ECO:0000256" key="2">
    <source>
        <dbReference type="ARBA" id="ARBA00038413"/>
    </source>
</evidence>
<feature type="region of interest" description="Disordered" evidence="3">
    <location>
        <begin position="1463"/>
        <end position="1484"/>
    </location>
</feature>
<evidence type="ECO:0000259" key="6">
    <source>
        <dbReference type="PROSITE" id="PS51670"/>
    </source>
</evidence>
<feature type="transmembrane region" description="Helical" evidence="4">
    <location>
        <begin position="1314"/>
        <end position="1338"/>
    </location>
</feature>
<keyword evidence="8" id="KW-1185">Reference proteome</keyword>
<sequence length="1484" mass="154455">MLSAGARFRRITVPEGSQLVIDDAPLNLTVASLQVYGNLSLGSPTCRLSSAISITFVPATGVATGQMALRGMNTSTVDIHGELFAPTWTRLAQQTARPSTSWVSLQQPVNWRAGQLVAIPTSLWKDECRNQNEVKQIASVSADGRNITFTTALQFMHYGGPEYQTEVVLLSRSILLQGSPETAANLTGGHLRIESKHGRIRGVLGYRMGQQTTMGSYPFHFHMAGEVPPDSYMTDNSVYGSYWRAFTIHGTHALTVANNAAFHVAGSAFYIEDGAEERNRITGNFAGYIHPLGRADPCDAIGSVFAAPTIRQSATLLQPADWAAAGFYLSNANNYVDNNAASGGTSGFMFLNLPLPIGLNREVPLEPYKRPPLSFSGNTAHSSGYHWDNAAAIYCGGDLRYDPADNVTLTYKIERSTFDPRDPNNASIPVKFVLRNTKVWLGGFSVASYGDRFMVDGFESHDGTMGAAVRGDPNELYNADLNLNSPHGSWLTSNMPNDLQQGYRFGLQFYDTWMRHLVANVTIRNVVHSPTEWLTQAALISMTHSDQFKPYHVASIRGLRLLNVSSAAVLSNAVTRTGSWRFYNFLDADGSFSGTQRPTLVASYSATNSTGPCDTTSVVPCASPHAWWMADPAACSTTPPNVPAASNIIACDWYPWRTQARLRLEVPTYTLSPEQSSLLSPGINNINIYDAGVVAQFGFTGANRRASIITRSEGVTGLTGRGGWYVHWNLGAPKTMRVWAETVPRGTSILYASRYPPGTTFNVTRAASAWLVPDAQLLPASSLDQVLASDSGEYYYFDGSLLFFKVVDIWEQPYQGREPARGEGTGAGLSVPGSRWGLYYQVDAGMPSCSLSPYPSQNGQDFSAQFCAMNGTVDAYIPPAITAPYNEWAIPYCAEVAPPPGVCAAMGVASVDCTCTALQLQGRCPALGVGGLWLGATSDADLRTNVEKAQGYCSVACGRCAEGQEQCGDVPLMPLSLSQNMTCEQMVPVGRCYEVAPKGYCWGTCGVCSGAGLPCVDLSWSDQYSCTDLKSWGLCNETWVTDNNYCRKTCGACMDLTAKPPSPRPPSPLPPSPSSPSPSPPSPRPPSPLPPSPRPPSPPPPSPRPPSPRPPSPSPPSPKPPSRRPPSPRPPSPAPPSPKPPSPRPPSPRPPSPTPPSPKPPSPRPSPPSPRPSPPSPPSPPPRPPSPSPPSPLPPSPAPAAPLTSAATATTTTAQRTATAREGGSSDPTLSTDGTNAPADAIASSQSSAASAPAAVGSDGLTATINGAQQPSLSSNAAGGDLGGGTTQQGLSGGSASTAGGDGSGSRGGPAAAVIAGAAAAGVVVALAAAVAATVAVLRARRGGGGSVVPLGAVVLKSEGAASSRDAEAAATSPAVVGAVAAPAAAAAAQGMLQQPATGPPAGLQRRRSSRKMTGVVVAGAAATATATVGVSSGATAAGITSSRNAVHPAPATAAATALVTGLRGPSADSGLNNAAAGNSSDAV</sequence>
<feature type="compositionally biased region" description="Low complexity" evidence="3">
    <location>
        <begin position="1201"/>
        <end position="1221"/>
    </location>
</feature>
<dbReference type="PANTHER" id="PTHR47687:SF4">
    <property type="entry name" value="G8 DOMAIN-CONTAINING PROTEIN DDB_G0286311-RELATED"/>
    <property type="match status" value="1"/>
</dbReference>
<dbReference type="InParanoid" id="A0A2K3CRP1"/>
<dbReference type="InterPro" id="IPR052334">
    <property type="entry name" value="G8_domain-comF-like"/>
</dbReference>
<evidence type="ECO:0000256" key="3">
    <source>
        <dbReference type="SAM" id="MobiDB-lite"/>
    </source>
</evidence>
<evidence type="ECO:0000259" key="5">
    <source>
        <dbReference type="PROSITE" id="PS51484"/>
    </source>
</evidence>
<dbReference type="RefSeq" id="XP_042915083.1">
    <property type="nucleotide sequence ID" value="XM_043072624.1"/>
</dbReference>
<dbReference type="InterPro" id="IPR019316">
    <property type="entry name" value="G8_domain"/>
</dbReference>
<dbReference type="InterPro" id="IPR003582">
    <property type="entry name" value="ShKT_dom"/>
</dbReference>
<dbReference type="Gramene" id="PNW70946">
    <property type="protein sequence ID" value="PNW70946"/>
    <property type="gene ID" value="CHLRE_17g740050v5"/>
</dbReference>